<dbReference type="SUPFAM" id="SSF63825">
    <property type="entry name" value="YWTD domain"/>
    <property type="match status" value="1"/>
</dbReference>
<gene>
    <name evidence="1" type="ORF">OVN521_LOCUS48717</name>
</gene>
<comment type="caution">
    <text evidence="1">The sequence shown here is derived from an EMBL/GenBank/DDBJ whole genome shotgun (WGS) entry which is preliminary data.</text>
</comment>
<feature type="non-terminal residue" evidence="1">
    <location>
        <position position="1"/>
    </location>
</feature>
<organism evidence="1 2">
    <name type="scientific">Rotaria magnacalcarata</name>
    <dbReference type="NCBI Taxonomy" id="392030"/>
    <lineage>
        <taxon>Eukaryota</taxon>
        <taxon>Metazoa</taxon>
        <taxon>Spiralia</taxon>
        <taxon>Gnathifera</taxon>
        <taxon>Rotifera</taxon>
        <taxon>Eurotatoria</taxon>
        <taxon>Bdelloidea</taxon>
        <taxon>Philodinida</taxon>
        <taxon>Philodinidae</taxon>
        <taxon>Rotaria</taxon>
    </lineage>
</organism>
<sequence>TPTDDILVTENYGGSISILTGDTTSVFADASNGIARAFGMAFVPGWFYVANAGDLRRFRYQTG</sequence>
<evidence type="ECO:0000313" key="2">
    <source>
        <dbReference type="Proteomes" id="UP000663866"/>
    </source>
</evidence>
<accession>A0A821J060</accession>
<protein>
    <submittedName>
        <fullName evidence="1">Uncharacterized protein</fullName>
    </submittedName>
</protein>
<dbReference type="EMBL" id="CAJOBG010102790">
    <property type="protein sequence ID" value="CAF4710249.1"/>
    <property type="molecule type" value="Genomic_DNA"/>
</dbReference>
<feature type="non-terminal residue" evidence="1">
    <location>
        <position position="63"/>
    </location>
</feature>
<keyword evidence="2" id="KW-1185">Reference proteome</keyword>
<name>A0A821J060_9BILA</name>
<evidence type="ECO:0000313" key="1">
    <source>
        <dbReference type="EMBL" id="CAF4710249.1"/>
    </source>
</evidence>
<dbReference type="Proteomes" id="UP000663866">
    <property type="component" value="Unassembled WGS sequence"/>
</dbReference>
<proteinExistence type="predicted"/>
<dbReference type="AlphaFoldDB" id="A0A821J060"/>
<reference evidence="1" key="1">
    <citation type="submission" date="2021-02" db="EMBL/GenBank/DDBJ databases">
        <authorList>
            <person name="Nowell W R."/>
        </authorList>
    </citation>
    <scope>NUCLEOTIDE SEQUENCE</scope>
</reference>